<dbReference type="AlphaFoldDB" id="A0A1E7Z640"/>
<protein>
    <submittedName>
        <fullName evidence="2">Uncharacterized protein</fullName>
    </submittedName>
</protein>
<evidence type="ECO:0000313" key="3">
    <source>
        <dbReference type="Proteomes" id="UP000175691"/>
    </source>
</evidence>
<dbReference type="EMBL" id="MDHN01000041">
    <property type="protein sequence ID" value="OFC68854.1"/>
    <property type="molecule type" value="Genomic_DNA"/>
</dbReference>
<name>A0A1E7Z640_9ALTE</name>
<proteinExistence type="predicted"/>
<gene>
    <name evidence="2" type="ORF">BFC18_19055</name>
</gene>
<evidence type="ECO:0000256" key="1">
    <source>
        <dbReference type="SAM" id="MobiDB-lite"/>
    </source>
</evidence>
<sequence length="63" mass="7155">MVNVMVKSKQDNSHEREITLEDDDFQHDEDEFDPVAGEEDPGAALETLVEYDKSKRDSSNNPS</sequence>
<feature type="region of interest" description="Disordered" evidence="1">
    <location>
        <begin position="1"/>
        <end position="43"/>
    </location>
</feature>
<dbReference type="Proteomes" id="UP000175691">
    <property type="component" value="Unassembled WGS sequence"/>
</dbReference>
<organism evidence="2 3">
    <name type="scientific">Alteromonas confluentis</name>
    <dbReference type="NCBI Taxonomy" id="1656094"/>
    <lineage>
        <taxon>Bacteria</taxon>
        <taxon>Pseudomonadati</taxon>
        <taxon>Pseudomonadota</taxon>
        <taxon>Gammaproteobacteria</taxon>
        <taxon>Alteromonadales</taxon>
        <taxon>Alteromonadaceae</taxon>
        <taxon>Alteromonas/Salinimonas group</taxon>
        <taxon>Alteromonas</taxon>
    </lineage>
</organism>
<keyword evidence="3" id="KW-1185">Reference proteome</keyword>
<dbReference type="STRING" id="1656094.BFC18_19055"/>
<reference evidence="2 3" key="1">
    <citation type="submission" date="2016-08" db="EMBL/GenBank/DDBJ databases">
        <authorList>
            <person name="Seilhamer J.J."/>
        </authorList>
    </citation>
    <scope>NUCLEOTIDE SEQUENCE [LARGE SCALE GENOMIC DNA]</scope>
    <source>
        <strain evidence="2 3">KCTC 42603</strain>
    </source>
</reference>
<comment type="caution">
    <text evidence="2">The sequence shown here is derived from an EMBL/GenBank/DDBJ whole genome shotgun (WGS) entry which is preliminary data.</text>
</comment>
<accession>A0A1E7Z640</accession>
<evidence type="ECO:0000313" key="2">
    <source>
        <dbReference type="EMBL" id="OFC68854.1"/>
    </source>
</evidence>
<feature type="compositionally biased region" description="Acidic residues" evidence="1">
    <location>
        <begin position="20"/>
        <end position="41"/>
    </location>
</feature>
<feature type="compositionally biased region" description="Basic and acidic residues" evidence="1">
    <location>
        <begin position="8"/>
        <end position="19"/>
    </location>
</feature>